<evidence type="ECO:0000313" key="3">
    <source>
        <dbReference type="Proteomes" id="UP000283817"/>
    </source>
</evidence>
<comment type="caution">
    <text evidence="2">The sequence shown here is derived from an EMBL/GenBank/DDBJ whole genome shotgun (WGS) entry which is preliminary data.</text>
</comment>
<dbReference type="AlphaFoldDB" id="A0A444I351"/>
<dbReference type="Proteomes" id="UP000283817">
    <property type="component" value="Unassembled WGS sequence"/>
</dbReference>
<proteinExistence type="predicted"/>
<accession>A0A444I351</accession>
<name>A0A444I351_RHILE</name>
<dbReference type="RefSeq" id="WP_128410499.1">
    <property type="nucleotide sequence ID" value="NZ_SBHX01000027.1"/>
</dbReference>
<evidence type="ECO:0000256" key="1">
    <source>
        <dbReference type="SAM" id="MobiDB-lite"/>
    </source>
</evidence>
<evidence type="ECO:0000313" key="2">
    <source>
        <dbReference type="EMBL" id="RWX32037.1"/>
    </source>
</evidence>
<reference evidence="2 3" key="1">
    <citation type="submission" date="2019-01" db="EMBL/GenBank/DDBJ databases">
        <title>RHIZO-ID as a novel technology for direct rhizobia identification.</title>
        <authorList>
            <person name="De Meyer S.E."/>
        </authorList>
    </citation>
    <scope>NUCLEOTIDE SEQUENCE [LARGE SCALE GENOMIC DNA]</scope>
    <source>
        <strain evidence="2 3">WSM448</strain>
    </source>
</reference>
<gene>
    <name evidence="2" type="ORF">EHI47_11690</name>
</gene>
<protein>
    <submittedName>
        <fullName evidence="2">Uncharacterized protein</fullName>
    </submittedName>
</protein>
<dbReference type="EMBL" id="SBHX01000027">
    <property type="protein sequence ID" value="RWX32037.1"/>
    <property type="molecule type" value="Genomic_DNA"/>
</dbReference>
<sequence>MSNVKNLADVPVTIGGIAIQPGRTMNFPRWHILQHSDSARALLAAKLIEVVVDEEEPKPAAKKKGGANGVSDTDAGSV</sequence>
<feature type="region of interest" description="Disordered" evidence="1">
    <location>
        <begin position="54"/>
        <end position="78"/>
    </location>
</feature>
<organism evidence="2 3">
    <name type="scientific">Rhizobium leguminosarum</name>
    <dbReference type="NCBI Taxonomy" id="384"/>
    <lineage>
        <taxon>Bacteria</taxon>
        <taxon>Pseudomonadati</taxon>
        <taxon>Pseudomonadota</taxon>
        <taxon>Alphaproteobacteria</taxon>
        <taxon>Hyphomicrobiales</taxon>
        <taxon>Rhizobiaceae</taxon>
        <taxon>Rhizobium/Agrobacterium group</taxon>
        <taxon>Rhizobium</taxon>
    </lineage>
</organism>